<organism evidence="3 4">
    <name type="scientific">Corynebacterium glutamicum</name>
    <name type="common">Brevibacterium saccharolyticum</name>
    <dbReference type="NCBI Taxonomy" id="1718"/>
    <lineage>
        <taxon>Bacteria</taxon>
        <taxon>Bacillati</taxon>
        <taxon>Actinomycetota</taxon>
        <taxon>Actinomycetes</taxon>
        <taxon>Mycobacteriales</taxon>
        <taxon>Corynebacteriaceae</taxon>
        <taxon>Corynebacterium</taxon>
    </lineage>
</organism>
<dbReference type="AlphaFoldDB" id="A0AB36IH90"/>
<evidence type="ECO:0000313" key="3">
    <source>
        <dbReference type="EMBL" id="OKX83151.1"/>
    </source>
</evidence>
<dbReference type="Proteomes" id="UP000186091">
    <property type="component" value="Unassembled WGS sequence"/>
</dbReference>
<feature type="compositionally biased region" description="Low complexity" evidence="1">
    <location>
        <begin position="526"/>
        <end position="543"/>
    </location>
</feature>
<feature type="region of interest" description="Disordered" evidence="1">
    <location>
        <begin position="397"/>
        <end position="417"/>
    </location>
</feature>
<feature type="compositionally biased region" description="Low complexity" evidence="1">
    <location>
        <begin position="578"/>
        <end position="590"/>
    </location>
</feature>
<gene>
    <name evidence="3" type="ORF">AUP69_05105</name>
</gene>
<feature type="transmembrane region" description="Helical" evidence="2">
    <location>
        <begin position="315"/>
        <end position="336"/>
    </location>
</feature>
<feature type="compositionally biased region" description="Polar residues" evidence="1">
    <location>
        <begin position="496"/>
        <end position="508"/>
    </location>
</feature>
<keyword evidence="2" id="KW-1133">Transmembrane helix</keyword>
<dbReference type="EMBL" id="LOQT01000013">
    <property type="protein sequence ID" value="OKX83151.1"/>
    <property type="molecule type" value="Genomic_DNA"/>
</dbReference>
<keyword evidence="2" id="KW-0472">Membrane</keyword>
<evidence type="ECO:0000256" key="1">
    <source>
        <dbReference type="SAM" id="MobiDB-lite"/>
    </source>
</evidence>
<keyword evidence="2" id="KW-0812">Transmembrane</keyword>
<feature type="transmembrane region" description="Helical" evidence="2">
    <location>
        <begin position="287"/>
        <end position="309"/>
    </location>
</feature>
<protein>
    <submittedName>
        <fullName evidence="3">Uncharacterized protein</fullName>
    </submittedName>
</protein>
<name>A0AB36IH90_CORGT</name>
<evidence type="ECO:0000256" key="2">
    <source>
        <dbReference type="SAM" id="Phobius"/>
    </source>
</evidence>
<evidence type="ECO:0000313" key="4">
    <source>
        <dbReference type="Proteomes" id="UP000186091"/>
    </source>
</evidence>
<accession>A0AB36IH90</accession>
<feature type="compositionally biased region" description="Low complexity" evidence="1">
    <location>
        <begin position="552"/>
        <end position="564"/>
    </location>
</feature>
<sequence length="597" mass="64356">MYTHSTGTPQLDFDGDIYPLHLFFSAQTAQHFALERVNRHVLRAIVKPEQGELIVEALLAPIESATKIGVWVQDEFLGVIAESQFLLNSQLSRIFASGHLISSQLLLTPSKGSLASVLLPNLKFGLISNDPPRADSHLLPLGRMWRVEPTVNALFEDFSLGSTILFGLRLDLETLIVSYNGIECGILNFDDASALSSAVKFSNANGLTPTVLGHVVRENGETSFEIDVLPLELWSKKQHRLEVLKIPRLIPKEADSQNYVKATALLSDEILRPQTLSKKALSLSDTAVKYSPHVACGVGMFSLFAVIPFDKWSDHSAMLLAVISLMLFVLAVVILFKRIQSTNTQHWNLASSVGLLATLPIIIFLVADTLIPQGSLENHDQPDVQVTTLANRPPSSPISLGALNSPSSPNSPSSSMLQNSEMFALPPIASGQSPVSTFHSWLDRSILPLTRENSASESAVTALGPSIVQPASESIATPAQTSQSRHAIDDGDDSKTSTGRPAPTTNSPIIALPPTWIIGPEDPESTDPTAPTEPTEPSEPVATDDPSETSEQTSPLLAPSTTPETEPETEQETKPETTEAPVETTEASSEITVSEVN</sequence>
<comment type="caution">
    <text evidence="3">The sequence shown here is derived from an EMBL/GenBank/DDBJ whole genome shotgun (WGS) entry which is preliminary data.</text>
</comment>
<feature type="compositionally biased region" description="Basic and acidic residues" evidence="1">
    <location>
        <begin position="486"/>
        <end position="495"/>
    </location>
</feature>
<feature type="transmembrane region" description="Helical" evidence="2">
    <location>
        <begin position="348"/>
        <end position="367"/>
    </location>
</feature>
<feature type="compositionally biased region" description="Low complexity" evidence="1">
    <location>
        <begin position="399"/>
        <end position="417"/>
    </location>
</feature>
<proteinExistence type="predicted"/>
<dbReference type="RefSeq" id="WP_003858597.1">
    <property type="nucleotide sequence ID" value="NZ_JAAOYN010000001.1"/>
</dbReference>
<feature type="compositionally biased region" description="Polar residues" evidence="1">
    <location>
        <begin position="471"/>
        <end position="485"/>
    </location>
</feature>
<reference evidence="3 4" key="1">
    <citation type="submission" date="2015-12" db="EMBL/GenBank/DDBJ databases">
        <title>Genome sequence of Corynebacterium AS 1.542.</title>
        <authorList>
            <person name="Yang J."/>
            <person name="Yang S."/>
        </authorList>
    </citation>
    <scope>NUCLEOTIDE SEQUENCE [LARGE SCALE GENOMIC DNA]</scope>
    <source>
        <strain evidence="3 4">AS 1.542</strain>
    </source>
</reference>
<feature type="region of interest" description="Disordered" evidence="1">
    <location>
        <begin position="471"/>
        <end position="597"/>
    </location>
</feature>